<dbReference type="Proteomes" id="UP001060085">
    <property type="component" value="Linkage Group LG01"/>
</dbReference>
<keyword evidence="2" id="KW-1185">Reference proteome</keyword>
<gene>
    <name evidence="1" type="ORF">M9H77_02168</name>
</gene>
<dbReference type="EMBL" id="CM044701">
    <property type="protein sequence ID" value="KAI5680941.1"/>
    <property type="molecule type" value="Genomic_DNA"/>
</dbReference>
<proteinExistence type="predicted"/>
<accession>A0ACC0C7M9</accession>
<protein>
    <submittedName>
        <fullName evidence="1">Uncharacterized protein</fullName>
    </submittedName>
</protein>
<evidence type="ECO:0000313" key="1">
    <source>
        <dbReference type="EMBL" id="KAI5680941.1"/>
    </source>
</evidence>
<comment type="caution">
    <text evidence="1">The sequence shown here is derived from an EMBL/GenBank/DDBJ whole genome shotgun (WGS) entry which is preliminary data.</text>
</comment>
<sequence length="147" mass="16232">MTSKPIMKYLLLLERYTLACFLIGDIPHNVLPYSLEMYRSSAPYRPSSDDVDGFRLWRVDPLKRGHNTMVGLAQSDGHLVESQQGLEINVSLRTDLVSALGSIACIYINGEYGSFGIECSKIIPEKDPIPVVDLSDDESVEGPEGQG</sequence>
<organism evidence="1 2">
    <name type="scientific">Catharanthus roseus</name>
    <name type="common">Madagascar periwinkle</name>
    <name type="synonym">Vinca rosea</name>
    <dbReference type="NCBI Taxonomy" id="4058"/>
    <lineage>
        <taxon>Eukaryota</taxon>
        <taxon>Viridiplantae</taxon>
        <taxon>Streptophyta</taxon>
        <taxon>Embryophyta</taxon>
        <taxon>Tracheophyta</taxon>
        <taxon>Spermatophyta</taxon>
        <taxon>Magnoliopsida</taxon>
        <taxon>eudicotyledons</taxon>
        <taxon>Gunneridae</taxon>
        <taxon>Pentapetalae</taxon>
        <taxon>asterids</taxon>
        <taxon>lamiids</taxon>
        <taxon>Gentianales</taxon>
        <taxon>Apocynaceae</taxon>
        <taxon>Rauvolfioideae</taxon>
        <taxon>Vinceae</taxon>
        <taxon>Catharanthinae</taxon>
        <taxon>Catharanthus</taxon>
    </lineage>
</organism>
<evidence type="ECO:0000313" key="2">
    <source>
        <dbReference type="Proteomes" id="UP001060085"/>
    </source>
</evidence>
<name>A0ACC0C7M9_CATRO</name>
<reference evidence="2" key="1">
    <citation type="journal article" date="2023" name="Nat. Plants">
        <title>Single-cell RNA sequencing provides a high-resolution roadmap for understanding the multicellular compartmentation of specialized metabolism.</title>
        <authorList>
            <person name="Sun S."/>
            <person name="Shen X."/>
            <person name="Li Y."/>
            <person name="Li Y."/>
            <person name="Wang S."/>
            <person name="Li R."/>
            <person name="Zhang H."/>
            <person name="Shen G."/>
            <person name="Guo B."/>
            <person name="Wei J."/>
            <person name="Xu J."/>
            <person name="St-Pierre B."/>
            <person name="Chen S."/>
            <person name="Sun C."/>
        </authorList>
    </citation>
    <scope>NUCLEOTIDE SEQUENCE [LARGE SCALE GENOMIC DNA]</scope>
</reference>